<proteinExistence type="predicted"/>
<name>A0A1J7I3E6_9PEZI</name>
<dbReference type="EMBL" id="KV875149">
    <property type="protein sequence ID" value="OIW22151.1"/>
    <property type="molecule type" value="Genomic_DNA"/>
</dbReference>
<evidence type="ECO:0000256" key="1">
    <source>
        <dbReference type="SAM" id="MobiDB-lite"/>
    </source>
</evidence>
<reference evidence="2 3" key="1">
    <citation type="submission" date="2016-10" db="EMBL/GenBank/DDBJ databases">
        <title>Draft genome sequence of Coniochaeta ligniaria NRRL30616, a lignocellulolytic fungus for bioabatement of inhibitors in plant biomass hydrolysates.</title>
        <authorList>
            <consortium name="DOE Joint Genome Institute"/>
            <person name="Jimenez D.J."/>
            <person name="Hector R.E."/>
            <person name="Riley R."/>
            <person name="Sun H."/>
            <person name="Grigoriev I.V."/>
            <person name="Van Elsas J.D."/>
            <person name="Nichols N.N."/>
        </authorList>
    </citation>
    <scope>NUCLEOTIDE SEQUENCE [LARGE SCALE GENOMIC DNA]</scope>
    <source>
        <strain evidence="2 3">NRRL 30616</strain>
    </source>
</reference>
<protein>
    <submittedName>
        <fullName evidence="2">Uncharacterized protein</fullName>
    </submittedName>
</protein>
<dbReference type="InParanoid" id="A0A1J7I3E6"/>
<evidence type="ECO:0000313" key="3">
    <source>
        <dbReference type="Proteomes" id="UP000182658"/>
    </source>
</evidence>
<feature type="region of interest" description="Disordered" evidence="1">
    <location>
        <begin position="87"/>
        <end position="138"/>
    </location>
</feature>
<dbReference type="Proteomes" id="UP000182658">
    <property type="component" value="Unassembled WGS sequence"/>
</dbReference>
<evidence type="ECO:0000313" key="2">
    <source>
        <dbReference type="EMBL" id="OIW22151.1"/>
    </source>
</evidence>
<organism evidence="2 3">
    <name type="scientific">Coniochaeta ligniaria NRRL 30616</name>
    <dbReference type="NCBI Taxonomy" id="1408157"/>
    <lineage>
        <taxon>Eukaryota</taxon>
        <taxon>Fungi</taxon>
        <taxon>Dikarya</taxon>
        <taxon>Ascomycota</taxon>
        <taxon>Pezizomycotina</taxon>
        <taxon>Sordariomycetes</taxon>
        <taxon>Sordariomycetidae</taxon>
        <taxon>Coniochaetales</taxon>
        <taxon>Coniochaetaceae</taxon>
        <taxon>Coniochaeta</taxon>
    </lineage>
</organism>
<keyword evidence="3" id="KW-1185">Reference proteome</keyword>
<sequence length="177" mass="19454">MSQPDDHQDPLHSEDRQTVARLPFLIRYNGPNLPGQGIACLRTCPRAPIKSPVRLLLNYHTLGNRPSSSGQYRSDMAILTQAVSQPGRHSHGLVSAPRLHSSAKHTHRASSDPGSTTFPRRSRRKLSENTAYDGTESDHGCHTDGFSAVHVASPSHPALRTTFHSMAFRTADADMKE</sequence>
<dbReference type="AlphaFoldDB" id="A0A1J7I3E6"/>
<accession>A0A1J7I3E6</accession>
<gene>
    <name evidence="2" type="ORF">CONLIGDRAFT_368077</name>
</gene>